<evidence type="ECO:0000313" key="5">
    <source>
        <dbReference type="EMBL" id="TQM32413.1"/>
    </source>
</evidence>
<proteinExistence type="inferred from homology"/>
<keyword evidence="2" id="KW-0547">Nucleotide-binding</keyword>
<dbReference type="AlphaFoldDB" id="A0A543FEX0"/>
<dbReference type="RefSeq" id="WP_141810320.1">
    <property type="nucleotide sequence ID" value="NZ_VFPG01000001.1"/>
</dbReference>
<comment type="caution">
    <text evidence="5">The sequence shown here is derived from an EMBL/GenBank/DDBJ whole genome shotgun (WGS) entry which is preliminary data.</text>
</comment>
<evidence type="ECO:0000256" key="3">
    <source>
        <dbReference type="ARBA" id="ARBA00022840"/>
    </source>
</evidence>
<sequence length="289" mass="30195">MSDTTDPPVVVGVDGSEQSLTAVRWAAQYAARHRSPVQLIHALGVPALGPSMAGPIFDVESWRHTGRDLLATAADTARAAAAPIATIEVRTVVDDAAPVPVLAGRAADARLTVVGTHGHGVFGRMVLGSVSTALVRHAHGPVAVVPEAKSESWRGPVVVGVDGSPSSAQAVEVAFDEAFLRGAEVIAVHTWSEFGRYESRAEMQTEAETLLAGSLAGYVEKYPEVPVTRVVAEDRPARRVLRAAAGAQLIVLGSHGRGGFPGMTLGSVTHAVLHRTECPLLVVRPRTTG</sequence>
<dbReference type="InterPro" id="IPR006015">
    <property type="entry name" value="Universal_stress_UspA"/>
</dbReference>
<dbReference type="Gene3D" id="3.40.50.620">
    <property type="entry name" value="HUPs"/>
    <property type="match status" value="2"/>
</dbReference>
<evidence type="ECO:0000313" key="6">
    <source>
        <dbReference type="Proteomes" id="UP000316331"/>
    </source>
</evidence>
<organism evidence="5 6">
    <name type="scientific">Nocardia bhagyanarayanae</name>
    <dbReference type="NCBI Taxonomy" id="1215925"/>
    <lineage>
        <taxon>Bacteria</taxon>
        <taxon>Bacillati</taxon>
        <taxon>Actinomycetota</taxon>
        <taxon>Actinomycetes</taxon>
        <taxon>Mycobacteriales</taxon>
        <taxon>Nocardiaceae</taxon>
        <taxon>Nocardia</taxon>
    </lineage>
</organism>
<dbReference type="SUPFAM" id="SSF52402">
    <property type="entry name" value="Adenine nucleotide alpha hydrolases-like"/>
    <property type="match status" value="2"/>
</dbReference>
<dbReference type="EMBL" id="VFPG01000001">
    <property type="protein sequence ID" value="TQM32413.1"/>
    <property type="molecule type" value="Genomic_DNA"/>
</dbReference>
<dbReference type="OrthoDB" id="3174546at2"/>
<evidence type="ECO:0000256" key="2">
    <source>
        <dbReference type="ARBA" id="ARBA00022741"/>
    </source>
</evidence>
<dbReference type="InterPro" id="IPR014729">
    <property type="entry name" value="Rossmann-like_a/b/a_fold"/>
</dbReference>
<gene>
    <name evidence="5" type="ORF">FB390_4092</name>
</gene>
<feature type="domain" description="UspA" evidence="4">
    <location>
        <begin position="9"/>
        <end position="146"/>
    </location>
</feature>
<dbReference type="Proteomes" id="UP000316331">
    <property type="component" value="Unassembled WGS sequence"/>
</dbReference>
<reference evidence="5 6" key="1">
    <citation type="submission" date="2019-06" db="EMBL/GenBank/DDBJ databases">
        <title>Sequencing the genomes of 1000 actinobacteria strains.</title>
        <authorList>
            <person name="Klenk H.-P."/>
        </authorList>
    </citation>
    <scope>NUCLEOTIDE SEQUENCE [LARGE SCALE GENOMIC DNA]</scope>
    <source>
        <strain evidence="5 6">DSM 103495</strain>
    </source>
</reference>
<dbReference type="Pfam" id="PF00582">
    <property type="entry name" value="Usp"/>
    <property type="match status" value="2"/>
</dbReference>
<evidence type="ECO:0000256" key="1">
    <source>
        <dbReference type="ARBA" id="ARBA00008791"/>
    </source>
</evidence>
<dbReference type="PANTHER" id="PTHR46268:SF27">
    <property type="entry name" value="UNIVERSAL STRESS PROTEIN RV2623"/>
    <property type="match status" value="1"/>
</dbReference>
<dbReference type="GO" id="GO:0005524">
    <property type="term" value="F:ATP binding"/>
    <property type="evidence" value="ECO:0007669"/>
    <property type="project" value="UniProtKB-KW"/>
</dbReference>
<evidence type="ECO:0000259" key="4">
    <source>
        <dbReference type="Pfam" id="PF00582"/>
    </source>
</evidence>
<dbReference type="InterPro" id="IPR006016">
    <property type="entry name" value="UspA"/>
</dbReference>
<name>A0A543FEX0_9NOCA</name>
<feature type="domain" description="UspA" evidence="4">
    <location>
        <begin position="156"/>
        <end position="284"/>
    </location>
</feature>
<protein>
    <submittedName>
        <fullName evidence="5">Nucleotide-binding universal stress UspA family protein</fullName>
    </submittedName>
</protein>
<comment type="similarity">
    <text evidence="1">Belongs to the universal stress protein A family.</text>
</comment>
<keyword evidence="6" id="KW-1185">Reference proteome</keyword>
<dbReference type="PRINTS" id="PR01438">
    <property type="entry name" value="UNVRSLSTRESS"/>
</dbReference>
<keyword evidence="3" id="KW-0067">ATP-binding</keyword>
<accession>A0A543FEX0</accession>
<dbReference type="PANTHER" id="PTHR46268">
    <property type="entry name" value="STRESS RESPONSE PROTEIN NHAX"/>
    <property type="match status" value="1"/>
</dbReference>